<dbReference type="PANTHER" id="PTHR43283:SF3">
    <property type="entry name" value="BETA-LACTAMASE FAMILY PROTEIN (AFU_ORTHOLOGUE AFUA_5G07500)"/>
    <property type="match status" value="1"/>
</dbReference>
<dbReference type="EMBL" id="KL197728">
    <property type="protein sequence ID" value="KDQ54607.1"/>
    <property type="molecule type" value="Genomic_DNA"/>
</dbReference>
<dbReference type="SUPFAM" id="SSF56601">
    <property type="entry name" value="beta-lactamase/transpeptidase-like"/>
    <property type="match status" value="1"/>
</dbReference>
<feature type="domain" description="Beta-lactamase-related" evidence="1">
    <location>
        <begin position="19"/>
        <end position="427"/>
    </location>
</feature>
<dbReference type="InParanoid" id="A0A067PTJ6"/>
<evidence type="ECO:0000259" key="1">
    <source>
        <dbReference type="Pfam" id="PF00144"/>
    </source>
</evidence>
<protein>
    <recommendedName>
        <fullName evidence="1">Beta-lactamase-related domain-containing protein</fullName>
    </recommendedName>
</protein>
<evidence type="ECO:0000313" key="2">
    <source>
        <dbReference type="EMBL" id="KDQ54607.1"/>
    </source>
</evidence>
<sequence>MTLSENLRYDHQRVFQDSLDDAVRRGVAPGFQYVIFDGSSVLFNGVSGFSTLPSPAHPSGIHWKNSTVLNLASCTKLCVSLVALHIISRNLCNTGFTFDDLDDADKLAEVLPEFRPGSGSLTVKILEGLGNVGPDGKRELKLRDAKERLTLRHLLTHTAGMGYSWTHPVMNEVLVPSDGTVPNKPSATMTGSILDFDLPLLGEPGLTWRYGQATDWLALFAVRSTNKNLRQLLHEIIVQPLSIPPSEADLFFASKSPTTHASMHVRSPSSSSGFEEIPFGVWTTEDGGDPPPGKAYFAGGGLLGSCQAYATILQAVLRRDERILSREVWVEAIKDDLKDREVPVQLPKPIWDSQIPSMSCDVVEFAKSTAQEGGASVNLLQCFVATAPTKSGRPAGSFGWGGLGNTYYFVDPINNIGAIISTQLFPFFDEKLVQMRDELEALVYNTLKPRKARL</sequence>
<dbReference type="InterPro" id="IPR012338">
    <property type="entry name" value="Beta-lactam/transpept-like"/>
</dbReference>
<name>A0A067PTJ6_9AGAM</name>
<dbReference type="Proteomes" id="UP000027265">
    <property type="component" value="Unassembled WGS sequence"/>
</dbReference>
<accession>A0A067PTJ6</accession>
<dbReference type="InterPro" id="IPR050789">
    <property type="entry name" value="Diverse_Enzym_Activities"/>
</dbReference>
<reference evidence="3" key="1">
    <citation type="journal article" date="2014" name="Proc. Natl. Acad. Sci. U.S.A.">
        <title>Extensive sampling of basidiomycete genomes demonstrates inadequacy of the white-rot/brown-rot paradigm for wood decay fungi.</title>
        <authorList>
            <person name="Riley R."/>
            <person name="Salamov A.A."/>
            <person name="Brown D.W."/>
            <person name="Nagy L.G."/>
            <person name="Floudas D."/>
            <person name="Held B.W."/>
            <person name="Levasseur A."/>
            <person name="Lombard V."/>
            <person name="Morin E."/>
            <person name="Otillar R."/>
            <person name="Lindquist E.A."/>
            <person name="Sun H."/>
            <person name="LaButti K.M."/>
            <person name="Schmutz J."/>
            <person name="Jabbour D."/>
            <person name="Luo H."/>
            <person name="Baker S.E."/>
            <person name="Pisabarro A.G."/>
            <person name="Walton J.D."/>
            <person name="Blanchette R.A."/>
            <person name="Henrissat B."/>
            <person name="Martin F."/>
            <person name="Cullen D."/>
            <person name="Hibbett D.S."/>
            <person name="Grigoriev I.V."/>
        </authorList>
    </citation>
    <scope>NUCLEOTIDE SEQUENCE [LARGE SCALE GENOMIC DNA]</scope>
    <source>
        <strain evidence="3">MUCL 33604</strain>
    </source>
</reference>
<keyword evidence="3" id="KW-1185">Reference proteome</keyword>
<dbReference type="HOGENOM" id="CLU_020027_11_1_1"/>
<dbReference type="STRING" id="933084.A0A067PTJ6"/>
<dbReference type="PANTHER" id="PTHR43283">
    <property type="entry name" value="BETA-LACTAMASE-RELATED"/>
    <property type="match status" value="1"/>
</dbReference>
<dbReference type="Gene3D" id="3.40.710.10">
    <property type="entry name" value="DD-peptidase/beta-lactamase superfamily"/>
    <property type="match status" value="1"/>
</dbReference>
<organism evidence="2 3">
    <name type="scientific">Jaapia argillacea MUCL 33604</name>
    <dbReference type="NCBI Taxonomy" id="933084"/>
    <lineage>
        <taxon>Eukaryota</taxon>
        <taxon>Fungi</taxon>
        <taxon>Dikarya</taxon>
        <taxon>Basidiomycota</taxon>
        <taxon>Agaricomycotina</taxon>
        <taxon>Agaricomycetes</taxon>
        <taxon>Agaricomycetidae</taxon>
        <taxon>Jaapiales</taxon>
        <taxon>Jaapiaceae</taxon>
        <taxon>Jaapia</taxon>
    </lineage>
</organism>
<dbReference type="AlphaFoldDB" id="A0A067PTJ6"/>
<gene>
    <name evidence="2" type="ORF">JAAARDRAFT_209310</name>
</gene>
<dbReference type="InterPro" id="IPR001466">
    <property type="entry name" value="Beta-lactam-related"/>
</dbReference>
<dbReference type="OrthoDB" id="428260at2759"/>
<dbReference type="Pfam" id="PF00144">
    <property type="entry name" value="Beta-lactamase"/>
    <property type="match status" value="1"/>
</dbReference>
<proteinExistence type="predicted"/>
<evidence type="ECO:0000313" key="3">
    <source>
        <dbReference type="Proteomes" id="UP000027265"/>
    </source>
</evidence>